<dbReference type="Proteomes" id="UP001314205">
    <property type="component" value="Unassembled WGS sequence"/>
</dbReference>
<dbReference type="Pfam" id="PF00650">
    <property type="entry name" value="CRAL_TRIO"/>
    <property type="match status" value="1"/>
</dbReference>
<evidence type="ECO:0000313" key="3">
    <source>
        <dbReference type="EMBL" id="CAK1603322.1"/>
    </source>
</evidence>
<feature type="domain" description="CRAL-TRIO" evidence="2">
    <location>
        <begin position="91"/>
        <end position="255"/>
    </location>
</feature>
<dbReference type="GO" id="GO:1902936">
    <property type="term" value="F:phosphatidylinositol bisphosphate binding"/>
    <property type="evidence" value="ECO:0007669"/>
    <property type="project" value="TreeGrafter"/>
</dbReference>
<dbReference type="SUPFAM" id="SSF46938">
    <property type="entry name" value="CRAL/TRIO N-terminal domain"/>
    <property type="match status" value="1"/>
</dbReference>
<dbReference type="PANTHER" id="PTHR10174">
    <property type="entry name" value="ALPHA-TOCOPHEROL TRANSFER PROTEIN-RELATED"/>
    <property type="match status" value="1"/>
</dbReference>
<reference evidence="3 4" key="1">
    <citation type="submission" date="2023-11" db="EMBL/GenBank/DDBJ databases">
        <authorList>
            <person name="Hedman E."/>
            <person name="Englund M."/>
            <person name="Stromberg M."/>
            <person name="Nyberg Akerstrom W."/>
            <person name="Nylinder S."/>
            <person name="Jareborg N."/>
            <person name="Kallberg Y."/>
            <person name="Kronander E."/>
        </authorList>
    </citation>
    <scope>NUCLEOTIDE SEQUENCE [LARGE SCALE GENOMIC DNA]</scope>
</reference>
<dbReference type="GO" id="GO:0016020">
    <property type="term" value="C:membrane"/>
    <property type="evidence" value="ECO:0007669"/>
    <property type="project" value="TreeGrafter"/>
</dbReference>
<feature type="region of interest" description="Disordered" evidence="1">
    <location>
        <begin position="278"/>
        <end position="297"/>
    </location>
</feature>
<accession>A0AAV1M9M9</accession>
<proteinExistence type="predicted"/>
<dbReference type="InterPro" id="IPR001251">
    <property type="entry name" value="CRAL-TRIO_dom"/>
</dbReference>
<evidence type="ECO:0000259" key="2">
    <source>
        <dbReference type="PROSITE" id="PS50191"/>
    </source>
</evidence>
<comment type="caution">
    <text evidence="3">The sequence shown here is derived from an EMBL/GenBank/DDBJ whole genome shotgun (WGS) entry which is preliminary data.</text>
</comment>
<dbReference type="PRINTS" id="PR00180">
    <property type="entry name" value="CRETINALDHBP"/>
</dbReference>
<name>A0AAV1M9M9_9NEOP</name>
<dbReference type="SUPFAM" id="SSF52087">
    <property type="entry name" value="CRAL/TRIO domain"/>
    <property type="match status" value="1"/>
</dbReference>
<feature type="region of interest" description="Disordered" evidence="1">
    <location>
        <begin position="1"/>
        <end position="23"/>
    </location>
</feature>
<dbReference type="EMBL" id="CAVLGL010000148">
    <property type="protein sequence ID" value="CAK1603322.1"/>
    <property type="molecule type" value="Genomic_DNA"/>
</dbReference>
<organism evidence="3 4">
    <name type="scientific">Parnassius mnemosyne</name>
    <name type="common">clouded apollo</name>
    <dbReference type="NCBI Taxonomy" id="213953"/>
    <lineage>
        <taxon>Eukaryota</taxon>
        <taxon>Metazoa</taxon>
        <taxon>Ecdysozoa</taxon>
        <taxon>Arthropoda</taxon>
        <taxon>Hexapoda</taxon>
        <taxon>Insecta</taxon>
        <taxon>Pterygota</taxon>
        <taxon>Neoptera</taxon>
        <taxon>Endopterygota</taxon>
        <taxon>Lepidoptera</taxon>
        <taxon>Glossata</taxon>
        <taxon>Ditrysia</taxon>
        <taxon>Papilionoidea</taxon>
        <taxon>Papilionidae</taxon>
        <taxon>Parnassiinae</taxon>
        <taxon>Parnassini</taxon>
        <taxon>Parnassius</taxon>
        <taxon>Driopa</taxon>
    </lineage>
</organism>
<dbReference type="Gene3D" id="1.10.8.20">
    <property type="entry name" value="N-terminal domain of phosphatidylinositol transfer protein sec14p"/>
    <property type="match status" value="1"/>
</dbReference>
<dbReference type="AlphaFoldDB" id="A0AAV1M9M9"/>
<evidence type="ECO:0000256" key="1">
    <source>
        <dbReference type="SAM" id="MobiDB-lite"/>
    </source>
</evidence>
<feature type="compositionally biased region" description="Basic and acidic residues" evidence="1">
    <location>
        <begin position="10"/>
        <end position="23"/>
    </location>
</feature>
<dbReference type="SMART" id="SM00516">
    <property type="entry name" value="SEC14"/>
    <property type="match status" value="1"/>
</dbReference>
<gene>
    <name evidence="3" type="ORF">PARMNEM_LOCUS21712</name>
</gene>
<dbReference type="CDD" id="cd00170">
    <property type="entry name" value="SEC14"/>
    <property type="match status" value="1"/>
</dbReference>
<dbReference type="Gene3D" id="1.20.5.1200">
    <property type="entry name" value="Alpha-tocopherol transfer"/>
    <property type="match status" value="1"/>
</dbReference>
<dbReference type="PANTHER" id="PTHR10174:SF216">
    <property type="entry name" value="CRAL-TRIO DOMAIN-CONTAINING PROTEIN-RELATED"/>
    <property type="match status" value="1"/>
</dbReference>
<dbReference type="InterPro" id="IPR036865">
    <property type="entry name" value="CRAL-TRIO_dom_sf"/>
</dbReference>
<dbReference type="Gene3D" id="3.40.525.10">
    <property type="entry name" value="CRAL-TRIO lipid binding domain"/>
    <property type="match status" value="1"/>
</dbReference>
<evidence type="ECO:0000313" key="4">
    <source>
        <dbReference type="Proteomes" id="UP001314205"/>
    </source>
</evidence>
<keyword evidence="4" id="KW-1185">Reference proteome</keyword>
<dbReference type="PROSITE" id="PS50191">
    <property type="entry name" value="CRAL_TRIO"/>
    <property type="match status" value="1"/>
</dbReference>
<dbReference type="InterPro" id="IPR036273">
    <property type="entry name" value="CRAL/TRIO_N_dom_sf"/>
</dbReference>
<sequence>MPVRPLSAELAKKASEELNEDPQKLEDSLQHLKEWISKQPHLRARTDDQWLAAFLRGCKFSIERTKQKIDLYYSLRTTAPELRPLKHTDPKFMEIHDLGVAIVLPKSSNPTDPRVILLRLGAYDPSKYSINEIISVTYVMQQITLMEDDNFVVAGGVSVMDMQGVTTAHFTQVNPMLMKKMSVSFQDASPVRMKGTHYVNTPSFFETIFNFMKNFLNEKNKKRLYVHNTDFESLYKFVPKEILPAEYGGNGGSIQELIDMSKKKILEYKAWLDEDRQYGTDESKRPGKPQTAEDIFGVEGSFRKLEFD</sequence>
<protein>
    <recommendedName>
        <fullName evidence="2">CRAL-TRIO domain-containing protein</fullName>
    </recommendedName>
</protein>